<dbReference type="AlphaFoldDB" id="A0A0E9QKT9"/>
<proteinExistence type="predicted"/>
<reference evidence="1" key="1">
    <citation type="submission" date="2014-11" db="EMBL/GenBank/DDBJ databases">
        <authorList>
            <person name="Amaro Gonzalez C."/>
        </authorList>
    </citation>
    <scope>NUCLEOTIDE SEQUENCE</scope>
</reference>
<reference evidence="1" key="2">
    <citation type="journal article" date="2015" name="Fish Shellfish Immunol.">
        <title>Early steps in the European eel (Anguilla anguilla)-Vibrio vulnificus interaction in the gills: Role of the RtxA13 toxin.</title>
        <authorList>
            <person name="Callol A."/>
            <person name="Pajuelo D."/>
            <person name="Ebbesson L."/>
            <person name="Teles M."/>
            <person name="MacKenzie S."/>
            <person name="Amaro C."/>
        </authorList>
    </citation>
    <scope>NUCLEOTIDE SEQUENCE</scope>
</reference>
<dbReference type="EMBL" id="GBXM01091208">
    <property type="protein sequence ID" value="JAH17369.1"/>
    <property type="molecule type" value="Transcribed_RNA"/>
</dbReference>
<organism evidence="1">
    <name type="scientific">Anguilla anguilla</name>
    <name type="common">European freshwater eel</name>
    <name type="synonym">Muraena anguilla</name>
    <dbReference type="NCBI Taxonomy" id="7936"/>
    <lineage>
        <taxon>Eukaryota</taxon>
        <taxon>Metazoa</taxon>
        <taxon>Chordata</taxon>
        <taxon>Craniata</taxon>
        <taxon>Vertebrata</taxon>
        <taxon>Euteleostomi</taxon>
        <taxon>Actinopterygii</taxon>
        <taxon>Neopterygii</taxon>
        <taxon>Teleostei</taxon>
        <taxon>Anguilliformes</taxon>
        <taxon>Anguillidae</taxon>
        <taxon>Anguilla</taxon>
    </lineage>
</organism>
<name>A0A0E9QKT9_ANGAN</name>
<sequence>MGLPFLNPQSFLVVLLNRPRKGRPI</sequence>
<accession>A0A0E9QKT9</accession>
<evidence type="ECO:0000313" key="1">
    <source>
        <dbReference type="EMBL" id="JAH17369.1"/>
    </source>
</evidence>
<protein>
    <submittedName>
        <fullName evidence="1">Uncharacterized protein</fullName>
    </submittedName>
</protein>